<dbReference type="EMBL" id="JACMSC010000003">
    <property type="protein sequence ID" value="KAG6530246.1"/>
    <property type="molecule type" value="Genomic_DNA"/>
</dbReference>
<comment type="caution">
    <text evidence="1">The sequence shown here is derived from an EMBL/GenBank/DDBJ whole genome shotgun (WGS) entry which is preliminary data.</text>
</comment>
<sequence length="153" mass="17056">MKRSASELVLEALFHHHGDDRSSPSLSLEELLLPAAMGFGWMCRCTVQIGLLCLTLKEMYGRAKATQSRSAPRVSIRTIRSVRYGRANPRFGQEERLIVAMRSTLCDDQRRGCCPSRCGVGLLAFKRPRTAALSSSHQAKRLASFRVSKPSTF</sequence>
<keyword evidence="2" id="KW-1185">Reference proteome</keyword>
<organism evidence="1 2">
    <name type="scientific">Zingiber officinale</name>
    <name type="common">Ginger</name>
    <name type="synonym">Amomum zingiber</name>
    <dbReference type="NCBI Taxonomy" id="94328"/>
    <lineage>
        <taxon>Eukaryota</taxon>
        <taxon>Viridiplantae</taxon>
        <taxon>Streptophyta</taxon>
        <taxon>Embryophyta</taxon>
        <taxon>Tracheophyta</taxon>
        <taxon>Spermatophyta</taxon>
        <taxon>Magnoliopsida</taxon>
        <taxon>Liliopsida</taxon>
        <taxon>Zingiberales</taxon>
        <taxon>Zingiberaceae</taxon>
        <taxon>Zingiber</taxon>
    </lineage>
</organism>
<evidence type="ECO:0000313" key="1">
    <source>
        <dbReference type="EMBL" id="KAG6530246.1"/>
    </source>
</evidence>
<proteinExistence type="predicted"/>
<gene>
    <name evidence="1" type="ORF">ZIOFF_012469</name>
</gene>
<evidence type="ECO:0000313" key="2">
    <source>
        <dbReference type="Proteomes" id="UP000734854"/>
    </source>
</evidence>
<dbReference type="AlphaFoldDB" id="A0A8J5HQ71"/>
<dbReference type="Proteomes" id="UP000734854">
    <property type="component" value="Unassembled WGS sequence"/>
</dbReference>
<name>A0A8J5HQ71_ZINOF</name>
<protein>
    <submittedName>
        <fullName evidence="1">Uncharacterized protein</fullName>
    </submittedName>
</protein>
<accession>A0A8J5HQ71</accession>
<reference evidence="1 2" key="1">
    <citation type="submission" date="2020-08" db="EMBL/GenBank/DDBJ databases">
        <title>Plant Genome Project.</title>
        <authorList>
            <person name="Zhang R.-G."/>
        </authorList>
    </citation>
    <scope>NUCLEOTIDE SEQUENCE [LARGE SCALE GENOMIC DNA]</scope>
    <source>
        <tissue evidence="1">Rhizome</tissue>
    </source>
</reference>